<dbReference type="Pfam" id="PF19555">
    <property type="entry name" value="DUF6078"/>
    <property type="match status" value="1"/>
</dbReference>
<reference evidence="2" key="1">
    <citation type="submission" date="2016-11" db="EMBL/GenBank/DDBJ databases">
        <authorList>
            <person name="Jaros S."/>
            <person name="Januszkiewicz K."/>
            <person name="Wedrychowicz H."/>
        </authorList>
    </citation>
    <scope>NUCLEOTIDE SEQUENCE [LARGE SCALE GENOMIC DNA]</scope>
    <source>
        <strain evidence="2">DSM 26884</strain>
    </source>
</reference>
<name>A0A1M6CW23_9BACE</name>
<evidence type="ECO:0000313" key="2">
    <source>
        <dbReference type="EMBL" id="SHI65275.1"/>
    </source>
</evidence>
<dbReference type="EMBL" id="FQZN01000005">
    <property type="protein sequence ID" value="SHI65275.1"/>
    <property type="molecule type" value="Genomic_DNA"/>
</dbReference>
<gene>
    <name evidence="1" type="ORF">DXA68_13670</name>
    <name evidence="2" type="ORF">SAMN05444350_10583</name>
</gene>
<dbReference type="InterPro" id="IPR045724">
    <property type="entry name" value="DUF6078"/>
</dbReference>
<organism evidence="2 3">
    <name type="scientific">Bacteroides stercorirosoris</name>
    <dbReference type="NCBI Taxonomy" id="871324"/>
    <lineage>
        <taxon>Bacteria</taxon>
        <taxon>Pseudomonadati</taxon>
        <taxon>Bacteroidota</taxon>
        <taxon>Bacteroidia</taxon>
        <taxon>Bacteroidales</taxon>
        <taxon>Bacteroidaceae</taxon>
        <taxon>Bacteroides</taxon>
    </lineage>
</organism>
<reference evidence="1 4" key="3">
    <citation type="submission" date="2018-08" db="EMBL/GenBank/DDBJ databases">
        <title>A genome reference for cultivated species of the human gut microbiota.</title>
        <authorList>
            <person name="Zou Y."/>
            <person name="Xue W."/>
            <person name="Luo G."/>
        </authorList>
    </citation>
    <scope>NUCLEOTIDE SEQUENCE [LARGE SCALE GENOMIC DNA]</scope>
    <source>
        <strain evidence="1 4">OF03-9BH</strain>
    </source>
</reference>
<proteinExistence type="predicted"/>
<protein>
    <submittedName>
        <fullName evidence="2">Uncharacterized protein</fullName>
    </submittedName>
</protein>
<evidence type="ECO:0000313" key="3">
    <source>
        <dbReference type="Proteomes" id="UP000184192"/>
    </source>
</evidence>
<dbReference type="EMBL" id="QSCF01000021">
    <property type="protein sequence ID" value="RGX77953.1"/>
    <property type="molecule type" value="Genomic_DNA"/>
</dbReference>
<evidence type="ECO:0000313" key="4">
    <source>
        <dbReference type="Proteomes" id="UP000286075"/>
    </source>
</evidence>
<dbReference type="Proteomes" id="UP000286075">
    <property type="component" value="Unassembled WGS sequence"/>
</dbReference>
<reference evidence="3" key="2">
    <citation type="submission" date="2016-11" db="EMBL/GenBank/DDBJ databases">
        <authorList>
            <person name="Varghese N."/>
            <person name="Submissions S."/>
        </authorList>
    </citation>
    <scope>NUCLEOTIDE SEQUENCE [LARGE SCALE GENOMIC DNA]</scope>
    <source>
        <strain evidence="3">DSM 26884</strain>
    </source>
</reference>
<dbReference type="OrthoDB" id="1070184at2"/>
<keyword evidence="3" id="KW-1185">Reference proteome</keyword>
<dbReference type="eggNOG" id="ENOG5033YUD">
    <property type="taxonomic scope" value="Bacteria"/>
</dbReference>
<accession>A0A1M6CW23</accession>
<dbReference type="AlphaFoldDB" id="A0A1M6CW23"/>
<dbReference type="GeneID" id="92711314"/>
<evidence type="ECO:0000313" key="1">
    <source>
        <dbReference type="EMBL" id="RGX77953.1"/>
    </source>
</evidence>
<dbReference type="Proteomes" id="UP000184192">
    <property type="component" value="Unassembled WGS sequence"/>
</dbReference>
<dbReference type="RefSeq" id="WP_025830823.1">
    <property type="nucleotide sequence ID" value="NZ_CABMFG010000021.1"/>
</dbReference>
<sequence length="144" mass="17047">MKEEHYFPNVPHNYPLCLNRQCPKASTCLRQLVEQEVADNVEYWVIISPKYQAKLKGACPHYRSSKKVQYAKGCINILDNLPHRQRQHAMSGLVEYFSRRTYYRVRKGERLLSPAEQRDVQKIFKQCGATGKQEFDAYVEDYEW</sequence>